<keyword evidence="1 6" id="KW-0540">Nuclease</keyword>
<evidence type="ECO:0000256" key="2">
    <source>
        <dbReference type="ARBA" id="ARBA00022759"/>
    </source>
</evidence>
<keyword evidence="2 6" id="KW-0255">Endonuclease</keyword>
<organism evidence="7 8">
    <name type="scientific">Chryseobacterium salviniae</name>
    <dbReference type="NCBI Taxonomy" id="3101750"/>
    <lineage>
        <taxon>Bacteria</taxon>
        <taxon>Pseudomonadati</taxon>
        <taxon>Bacteroidota</taxon>
        <taxon>Flavobacteriia</taxon>
        <taxon>Flavobacteriales</taxon>
        <taxon>Weeksellaceae</taxon>
        <taxon>Chryseobacterium group</taxon>
        <taxon>Chryseobacterium</taxon>
    </lineage>
</organism>
<dbReference type="Gene3D" id="3.40.960.10">
    <property type="entry name" value="VSR Endonuclease"/>
    <property type="match status" value="1"/>
</dbReference>
<keyword evidence="4 6" id="KW-0378">Hydrolase</keyword>
<dbReference type="RefSeq" id="WP_326322351.1">
    <property type="nucleotide sequence ID" value="NZ_JAYLAA010000064.1"/>
</dbReference>
<dbReference type="GO" id="GO:0004519">
    <property type="term" value="F:endonuclease activity"/>
    <property type="evidence" value="ECO:0007669"/>
    <property type="project" value="UniProtKB-KW"/>
</dbReference>
<keyword evidence="8" id="KW-1185">Reference proteome</keyword>
<dbReference type="Pfam" id="PF03852">
    <property type="entry name" value="Vsr"/>
    <property type="match status" value="1"/>
</dbReference>
<dbReference type="NCBIfam" id="TIGR00632">
    <property type="entry name" value="vsr"/>
    <property type="match status" value="1"/>
</dbReference>
<evidence type="ECO:0000256" key="6">
    <source>
        <dbReference type="PIRNR" id="PIRNR018267"/>
    </source>
</evidence>
<evidence type="ECO:0000313" key="7">
    <source>
        <dbReference type="EMBL" id="MEC3877689.1"/>
    </source>
</evidence>
<dbReference type="Proteomes" id="UP001348397">
    <property type="component" value="Unassembled WGS sequence"/>
</dbReference>
<accession>A0ABU6HXC0</accession>
<gene>
    <name evidence="7" type="ORF">SOP96_18385</name>
</gene>
<evidence type="ECO:0000256" key="5">
    <source>
        <dbReference type="ARBA" id="ARBA00023204"/>
    </source>
</evidence>
<dbReference type="PIRSF" id="PIRSF018267">
    <property type="entry name" value="VSR_endonuc"/>
    <property type="match status" value="1"/>
</dbReference>
<dbReference type="InterPro" id="IPR004603">
    <property type="entry name" value="DNA_mismatch_endonuc_vsr"/>
</dbReference>
<dbReference type="EMBL" id="JAYLAA010000064">
    <property type="protein sequence ID" value="MEC3877689.1"/>
    <property type="molecule type" value="Genomic_DNA"/>
</dbReference>
<evidence type="ECO:0000256" key="1">
    <source>
        <dbReference type="ARBA" id="ARBA00022722"/>
    </source>
</evidence>
<comment type="function">
    <text evidence="6">May nick specific sequences that contain T:G mispairs resulting from m5C-deamination.</text>
</comment>
<protein>
    <recommendedName>
        <fullName evidence="6">Very short patch repair endonuclease</fullName>
        <ecNumber evidence="6">3.1.-.-</ecNumber>
    </recommendedName>
</protein>
<reference evidence="7 8" key="1">
    <citation type="submission" date="2024-01" db="EMBL/GenBank/DDBJ databases">
        <title>Chryseobacterium sp. T9W2-O.</title>
        <authorList>
            <person name="Maltman C."/>
        </authorList>
    </citation>
    <scope>NUCLEOTIDE SEQUENCE [LARGE SCALE GENOMIC DNA]</scope>
    <source>
        <strain evidence="7 8">T9W2-O</strain>
    </source>
</reference>
<evidence type="ECO:0000313" key="8">
    <source>
        <dbReference type="Proteomes" id="UP001348397"/>
    </source>
</evidence>
<evidence type="ECO:0000256" key="4">
    <source>
        <dbReference type="ARBA" id="ARBA00022801"/>
    </source>
</evidence>
<keyword evidence="5 6" id="KW-0234">DNA repair</keyword>
<name>A0ABU6HXC0_9FLAO</name>
<comment type="similarity">
    <text evidence="6">Belongs to the vsr family.</text>
</comment>
<dbReference type="SUPFAM" id="SSF52980">
    <property type="entry name" value="Restriction endonuclease-like"/>
    <property type="match status" value="1"/>
</dbReference>
<dbReference type="InterPro" id="IPR011335">
    <property type="entry name" value="Restrct_endonuc-II-like"/>
</dbReference>
<proteinExistence type="inferred from homology"/>
<keyword evidence="3 6" id="KW-0227">DNA damage</keyword>
<comment type="caution">
    <text evidence="7">The sequence shown here is derived from an EMBL/GenBank/DDBJ whole genome shotgun (WGS) entry which is preliminary data.</text>
</comment>
<evidence type="ECO:0000256" key="3">
    <source>
        <dbReference type="ARBA" id="ARBA00022763"/>
    </source>
</evidence>
<dbReference type="EC" id="3.1.-.-" evidence="6"/>
<dbReference type="CDD" id="cd00221">
    <property type="entry name" value="Vsr"/>
    <property type="match status" value="1"/>
</dbReference>
<sequence>MYPLQIREPVNYIIMSDRHTPEQRRFNMQQIKGTNTKPEILLRKLLFSKGFRYRINNKNLPGKPDIVLKKYNTVIFVNGCFWHGHENCRYYVIPKTRTEFWTDKINGNKKRDKKNIELLIQMGWKVITVWECELKKDKVDQTVEQLIHELHNNLLA</sequence>